<evidence type="ECO:0000259" key="1">
    <source>
        <dbReference type="Pfam" id="PF00419"/>
    </source>
</evidence>
<dbReference type="EMBL" id="CP038469">
    <property type="protein sequence ID" value="QBX81214.1"/>
    <property type="molecule type" value="Genomic_DNA"/>
</dbReference>
<dbReference type="Proteomes" id="UP000296284">
    <property type="component" value="Chromosome"/>
</dbReference>
<keyword evidence="3" id="KW-1185">Reference proteome</keyword>
<sequence>MHHLFIGISLILVSLFSHAEILEGSVDIEISGNILARTCDIATADATKNVDLHEHDRRAFSQVGDTSPTESFTIQLENCVVKPNDTNSVYMTFSGQPASDAELLALSHAGNDGVAGGIAVEILNSGNQRIPLNSEQTYPISAGDNLYTFGLRYSAIAVPVTAGDANAVLYIDLRYE</sequence>
<dbReference type="InterPro" id="IPR008966">
    <property type="entry name" value="Adhesion_dom_sf"/>
</dbReference>
<proteinExistence type="predicted"/>
<dbReference type="InterPro" id="IPR000259">
    <property type="entry name" value="Adhesion_dom_fimbrial"/>
</dbReference>
<gene>
    <name evidence="2" type="ORF">E4Z61_12920</name>
</gene>
<dbReference type="SUPFAM" id="SSF49401">
    <property type="entry name" value="Bacterial adhesins"/>
    <property type="match status" value="1"/>
</dbReference>
<dbReference type="InterPro" id="IPR050263">
    <property type="entry name" value="Bact_Fimbrial_Adh_Pro"/>
</dbReference>
<evidence type="ECO:0000313" key="2">
    <source>
        <dbReference type="EMBL" id="QBX81214.1"/>
    </source>
</evidence>
<feature type="domain" description="Fimbrial-type adhesion" evidence="1">
    <location>
        <begin position="28"/>
        <end position="175"/>
    </location>
</feature>
<dbReference type="Pfam" id="PF00419">
    <property type="entry name" value="Fimbrial"/>
    <property type="match status" value="1"/>
</dbReference>
<dbReference type="PANTHER" id="PTHR33420:SF5">
    <property type="entry name" value="FIMBRIAL SUBUNIT"/>
    <property type="match status" value="1"/>
</dbReference>
<dbReference type="PANTHER" id="PTHR33420">
    <property type="entry name" value="FIMBRIAL SUBUNIT ELFA-RELATED"/>
    <property type="match status" value="1"/>
</dbReference>
<dbReference type="RefSeq" id="WP_135323119.1">
    <property type="nucleotide sequence ID" value="NZ_CP038469.1"/>
</dbReference>
<dbReference type="InterPro" id="IPR036937">
    <property type="entry name" value="Adhesion_dom_fimbrial_sf"/>
</dbReference>
<evidence type="ECO:0000313" key="3">
    <source>
        <dbReference type="Proteomes" id="UP000296284"/>
    </source>
</evidence>
<accession>A0ABX5T439</accession>
<organism evidence="2 3">
    <name type="scientific">Citrobacter tructae</name>
    <dbReference type="NCBI Taxonomy" id="2562449"/>
    <lineage>
        <taxon>Bacteria</taxon>
        <taxon>Pseudomonadati</taxon>
        <taxon>Pseudomonadota</taxon>
        <taxon>Gammaproteobacteria</taxon>
        <taxon>Enterobacterales</taxon>
        <taxon>Enterobacteriaceae</taxon>
        <taxon>Citrobacter</taxon>
    </lineage>
</organism>
<reference evidence="2 3" key="1">
    <citation type="submission" date="2019-03" db="EMBL/GenBank/DDBJ databases">
        <title>Complete genome sequence of Citrobacter sp. SNU WT2 isolated from diseased rainbow trout.</title>
        <authorList>
            <person name="Oh W.T."/>
            <person name="Park S.C."/>
        </authorList>
    </citation>
    <scope>NUCLEOTIDE SEQUENCE [LARGE SCALE GENOMIC DNA]</scope>
    <source>
        <strain evidence="2 3">SNU WT2</strain>
    </source>
</reference>
<name>A0ABX5T439_9ENTR</name>
<dbReference type="Gene3D" id="2.60.40.1090">
    <property type="entry name" value="Fimbrial-type adhesion domain"/>
    <property type="match status" value="1"/>
</dbReference>
<protein>
    <submittedName>
        <fullName evidence="2">Type 1 fimbrial protein</fullName>
    </submittedName>
</protein>